<evidence type="ECO:0000256" key="1">
    <source>
        <dbReference type="SAM" id="Phobius"/>
    </source>
</evidence>
<proteinExistence type="predicted"/>
<evidence type="ECO:0000313" key="2">
    <source>
        <dbReference type="EMBL" id="RYO75504.1"/>
    </source>
</evidence>
<keyword evidence="1" id="KW-1133">Transmembrane helix</keyword>
<dbReference type="OrthoDB" id="10351692at2759"/>
<protein>
    <submittedName>
        <fullName evidence="2">Uncharacterized protein</fullName>
    </submittedName>
</protein>
<dbReference type="Proteomes" id="UP000293360">
    <property type="component" value="Unassembled WGS sequence"/>
</dbReference>
<feature type="transmembrane region" description="Helical" evidence="1">
    <location>
        <begin position="56"/>
        <end position="74"/>
    </location>
</feature>
<organism evidence="2 3">
    <name type="scientific">Monosporascus ibericus</name>
    <dbReference type="NCBI Taxonomy" id="155417"/>
    <lineage>
        <taxon>Eukaryota</taxon>
        <taxon>Fungi</taxon>
        <taxon>Dikarya</taxon>
        <taxon>Ascomycota</taxon>
        <taxon>Pezizomycotina</taxon>
        <taxon>Sordariomycetes</taxon>
        <taxon>Xylariomycetidae</taxon>
        <taxon>Xylariales</taxon>
        <taxon>Xylariales incertae sedis</taxon>
        <taxon>Monosporascus</taxon>
    </lineage>
</organism>
<reference evidence="2 3" key="1">
    <citation type="submission" date="2018-06" db="EMBL/GenBank/DDBJ databases">
        <title>Complete Genomes of Monosporascus.</title>
        <authorList>
            <person name="Robinson A.J."/>
            <person name="Natvig D.O."/>
        </authorList>
    </citation>
    <scope>NUCLEOTIDE SEQUENCE [LARGE SCALE GENOMIC DNA]</scope>
    <source>
        <strain evidence="2 3">CBS 110550</strain>
    </source>
</reference>
<keyword evidence="1" id="KW-0812">Transmembrane</keyword>
<dbReference type="AlphaFoldDB" id="A0A4V1X8P8"/>
<keyword evidence="1" id="KW-0472">Membrane</keyword>
<comment type="caution">
    <text evidence="2">The sequence shown here is derived from an EMBL/GenBank/DDBJ whole genome shotgun (WGS) entry which is preliminary data.</text>
</comment>
<keyword evidence="3" id="KW-1185">Reference proteome</keyword>
<gene>
    <name evidence="2" type="ORF">DL764_010387</name>
</gene>
<sequence length="108" mass="11953">MPPNSRAHETTNTSPLRILIFLLYKYIRTRTSAGIPRQHPGSLRKCTEMALSGPNVAIGLTVIILVALAGLLAWKGSSAVKLFGRKMFEAKRAQEVHLQRRAEQDSQA</sequence>
<name>A0A4V1X8P8_9PEZI</name>
<accession>A0A4V1X8P8</accession>
<dbReference type="EMBL" id="QJNU01001563">
    <property type="protein sequence ID" value="RYO75504.1"/>
    <property type="molecule type" value="Genomic_DNA"/>
</dbReference>
<evidence type="ECO:0000313" key="3">
    <source>
        <dbReference type="Proteomes" id="UP000293360"/>
    </source>
</evidence>